<dbReference type="Gene3D" id="3.30.559.10">
    <property type="entry name" value="Chloramphenicol acetyltransferase-like domain"/>
    <property type="match status" value="2"/>
</dbReference>
<dbReference type="GO" id="GO:0008610">
    <property type="term" value="P:lipid biosynthetic process"/>
    <property type="evidence" value="ECO:0007669"/>
    <property type="project" value="UniProtKB-ARBA"/>
</dbReference>
<dbReference type="GO" id="GO:0017000">
    <property type="term" value="P:antibiotic biosynthetic process"/>
    <property type="evidence" value="ECO:0007669"/>
    <property type="project" value="UniProtKB-KW"/>
</dbReference>
<dbReference type="EMBL" id="RKLP01000020">
    <property type="protein sequence ID" value="RVW06823.1"/>
    <property type="molecule type" value="Genomic_DNA"/>
</dbReference>
<dbReference type="GO" id="GO:0005829">
    <property type="term" value="C:cytosol"/>
    <property type="evidence" value="ECO:0007669"/>
    <property type="project" value="TreeGrafter"/>
</dbReference>
<dbReference type="FunFam" id="3.40.50.980:FF:000001">
    <property type="entry name" value="Non-ribosomal peptide synthetase"/>
    <property type="match status" value="1"/>
</dbReference>
<dbReference type="NCBIfam" id="TIGR01720">
    <property type="entry name" value="NRPS-para261"/>
    <property type="match status" value="1"/>
</dbReference>
<dbReference type="SUPFAM" id="SSF52777">
    <property type="entry name" value="CoA-dependent acyltransferases"/>
    <property type="match status" value="4"/>
</dbReference>
<dbReference type="InterPro" id="IPR042099">
    <property type="entry name" value="ANL_N_sf"/>
</dbReference>
<dbReference type="SMART" id="SM00823">
    <property type="entry name" value="PKS_PP"/>
    <property type="match status" value="1"/>
</dbReference>
<dbReference type="FunFam" id="1.10.1200.10:FF:000005">
    <property type="entry name" value="Nonribosomal peptide synthetase 1"/>
    <property type="match status" value="1"/>
</dbReference>
<dbReference type="InterPro" id="IPR006162">
    <property type="entry name" value="Ppantetheine_attach_site"/>
</dbReference>
<keyword evidence="3" id="KW-0597">Phosphoprotein</keyword>
<dbReference type="CDD" id="cd19543">
    <property type="entry name" value="DCL_NRPS"/>
    <property type="match status" value="1"/>
</dbReference>
<protein>
    <submittedName>
        <fullName evidence="6">Non-ribosomal peptide synthetase</fullName>
    </submittedName>
</protein>
<dbReference type="PROSITE" id="PS00012">
    <property type="entry name" value="PHOSPHOPANTETHEINE"/>
    <property type="match status" value="1"/>
</dbReference>
<dbReference type="SUPFAM" id="SSF56801">
    <property type="entry name" value="Acetyl-CoA synthetase-like"/>
    <property type="match status" value="2"/>
</dbReference>
<evidence type="ECO:0000256" key="2">
    <source>
        <dbReference type="ARBA" id="ARBA00022450"/>
    </source>
</evidence>
<dbReference type="InterPro" id="IPR045851">
    <property type="entry name" value="AMP-bd_C_sf"/>
</dbReference>
<dbReference type="Pfam" id="PF00550">
    <property type="entry name" value="PP-binding"/>
    <property type="match status" value="1"/>
</dbReference>
<dbReference type="UniPathway" id="UPA00011"/>
<dbReference type="Pfam" id="PF00501">
    <property type="entry name" value="AMP-binding"/>
    <property type="match status" value="1"/>
</dbReference>
<dbReference type="InterPro" id="IPR000873">
    <property type="entry name" value="AMP-dep_synth/lig_dom"/>
</dbReference>
<dbReference type="PANTHER" id="PTHR45527">
    <property type="entry name" value="NONRIBOSOMAL PEPTIDE SYNTHETASE"/>
    <property type="match status" value="1"/>
</dbReference>
<sequence length="1427" mass="152173">MVPAAVVVVDGVPVTPNGKVDRAALPAPDFAAARSEFRAPDTEIEKTLTELFGEVLGLDRVGVEDSFFALGGDSIMSIQLAARAKAAGVVFSPRDVFECRSVARLAEVAVRGDGGSAPVLEELAGGGVGEVPLTPIMRWLLERGASGFGRFSQALMLGLPPATDGRTLAGTVQAVLDRHDMLRARVRPVPDGDWAWEVLPRGAICADDVIHRVAMAPNQGSAAFHELAAAELNAAADRLDPAAGIVIQVVWFDPADGAGLGRTLVVIHHSAVDGVSWRVLVTDLASAWSQIAAGLEPELPPVGTSMRRWAHGLAEAAHRPERVAELAMWQEMAAEDDPVIGARPLDPAIDVHSAVESVCVELPGDVTDALLTTVPEVFHGAVGDGLVAALAVAVTRWRRGRAGASRESAARDVVFALEGHGREESVVAGSDLTRTVGWFTTSYPLRLDLSGIDLDEAYSGGPAAGAVVKTVKEQLLAVPDHGIGYGLLRYLNEDAGSVLRDLRAPQITFNYLGRVAGAIPVGGREAGWIPVEDADDLSGAKDPSMPVSAVLDINALTVGNAGDQRLRATWTFPSGVLTAAEVRELAESWCAMLATLTAHAHATGAGGRTPSDFDLVTLRQSEIERLENRYPDMTDVWPLSPLQKGLLFHASVSEKSADAYVVRLMLELRGDVDPARLRRAGQLLLDRHPNLRTAFVADTAVGPVQVVQDHVVVNWTEVDLSRQDENVRRTELDRVLRADRATRFDPARAPLLRWMLVTTGPGCHRLVLTSHHLLLDGWSTPLLMRELLLLYGTDGDAAVLPRAYPYRDYLAWIGEQDTDRSLEMWAGVFEGADEPTLVAPADPGRRYSDSREVVGGLTEERTAALASLARNRGITVNTVLQASWAIVLGALTSRNDVTFGTTVSGRPPQLEGIESMIGLFVNTLPVRVRVDSGESVGQLLDRIQAEQAALLDHHYVSLADIQRVAGPGAVFDTMSVFESYPVDRSGIAAETDVAGMRVVEVLGADASHYPIGVVANVDTRLHLRISYLPELFGHDTMERTLERVLRVIDTVVADPELPLARLDLLSPDEYRELVSVSGGSEVAGRVLPELLSVWPARGPNAVAVVCGDRSWTYGELDERSNRLARWLIGRGVGPESCVAVGLRRSLESVLAVWAVTKAGAAFVPLDPGYPSARLEHMLTDSGAVLGLTVGGLSGELPGIVPWVVLDDPAVEAEVAGCSAGVVSDGERAVALSPDHPAYVIYTSGSTGVPKGVVVTHRGLANLVVEQGERFRLGPDARVLHVASPSFDAAVLEQLWAFGFGARLVVVPPTVFGGAELGRILQREKVTHIALTPTLLGTVDPVGLDDLGTIVVGGEQCPPELLTRWAFGRRMFNTYGPAEATIQSNASARMTPGDRVTVGGPIRGVGECVLDGWLRPVPVGVVGELYLA</sequence>
<dbReference type="Gene3D" id="3.40.50.12780">
    <property type="entry name" value="N-terminal domain of ligase-like"/>
    <property type="match status" value="1"/>
</dbReference>
<dbReference type="Gene3D" id="1.10.1200.10">
    <property type="entry name" value="ACP-like"/>
    <property type="match status" value="1"/>
</dbReference>
<comment type="caution">
    <text evidence="6">The sequence shown here is derived from an EMBL/GenBank/DDBJ whole genome shotgun (WGS) entry which is preliminary data.</text>
</comment>
<evidence type="ECO:0000256" key="3">
    <source>
        <dbReference type="ARBA" id="ARBA00022553"/>
    </source>
</evidence>
<dbReference type="InterPro" id="IPR020806">
    <property type="entry name" value="PKS_PP-bd"/>
</dbReference>
<keyword evidence="2" id="KW-0596">Phosphopantetheine</keyword>
<organism evidence="6 7">
    <name type="scientific">Prescottella agglutinans</name>
    <dbReference type="NCBI Taxonomy" id="1644129"/>
    <lineage>
        <taxon>Bacteria</taxon>
        <taxon>Bacillati</taxon>
        <taxon>Actinomycetota</taxon>
        <taxon>Actinomycetes</taxon>
        <taxon>Mycobacteriales</taxon>
        <taxon>Nocardiaceae</taxon>
        <taxon>Prescottella</taxon>
    </lineage>
</organism>
<reference evidence="6 7" key="1">
    <citation type="submission" date="2018-11" db="EMBL/GenBank/DDBJ databases">
        <title>Rhodococcus spongicola sp. nov. and Rhodococcus xishaensis sp. nov. from marine sponges.</title>
        <authorList>
            <person name="Li L."/>
            <person name="Lin H.W."/>
        </authorList>
    </citation>
    <scope>NUCLEOTIDE SEQUENCE [LARGE SCALE GENOMIC DNA]</scope>
    <source>
        <strain evidence="6 7">CCTCC AB2014297</strain>
    </source>
</reference>
<keyword evidence="4" id="KW-0045">Antibiotic biosynthesis</keyword>
<gene>
    <name evidence="6" type="ORF">EGT67_24955</name>
</gene>
<dbReference type="Proteomes" id="UP000286208">
    <property type="component" value="Unassembled WGS sequence"/>
</dbReference>
<comment type="cofactor">
    <cofactor evidence="1">
        <name>pantetheine 4'-phosphate</name>
        <dbReference type="ChEBI" id="CHEBI:47942"/>
    </cofactor>
</comment>
<dbReference type="GO" id="GO:0043041">
    <property type="term" value="P:amino acid activation for nonribosomal peptide biosynthetic process"/>
    <property type="evidence" value="ECO:0007669"/>
    <property type="project" value="TreeGrafter"/>
</dbReference>
<dbReference type="InterPro" id="IPR020845">
    <property type="entry name" value="AMP-binding_CS"/>
</dbReference>
<dbReference type="PROSITE" id="PS50075">
    <property type="entry name" value="CARRIER"/>
    <property type="match status" value="1"/>
</dbReference>
<feature type="domain" description="Carrier" evidence="5">
    <location>
        <begin position="39"/>
        <end position="113"/>
    </location>
</feature>
<proteinExistence type="predicted"/>
<dbReference type="Gene3D" id="3.30.300.30">
    <property type="match status" value="1"/>
</dbReference>
<dbReference type="PROSITE" id="PS00455">
    <property type="entry name" value="AMP_BINDING"/>
    <property type="match status" value="1"/>
</dbReference>
<evidence type="ECO:0000256" key="4">
    <source>
        <dbReference type="ARBA" id="ARBA00023194"/>
    </source>
</evidence>
<dbReference type="SUPFAM" id="SSF47336">
    <property type="entry name" value="ACP-like"/>
    <property type="match status" value="1"/>
</dbReference>
<dbReference type="InterPro" id="IPR010060">
    <property type="entry name" value="NRPS_synth"/>
</dbReference>
<dbReference type="InterPro" id="IPR023213">
    <property type="entry name" value="CAT-like_dom_sf"/>
</dbReference>
<evidence type="ECO:0000259" key="5">
    <source>
        <dbReference type="PROSITE" id="PS50075"/>
    </source>
</evidence>
<keyword evidence="7" id="KW-1185">Reference proteome</keyword>
<name>A0A3S3E6E7_9NOCA</name>
<evidence type="ECO:0000256" key="1">
    <source>
        <dbReference type="ARBA" id="ARBA00001957"/>
    </source>
</evidence>
<dbReference type="PANTHER" id="PTHR45527:SF1">
    <property type="entry name" value="FATTY ACID SYNTHASE"/>
    <property type="match status" value="1"/>
</dbReference>
<dbReference type="Gene3D" id="3.30.559.30">
    <property type="entry name" value="Nonribosomal peptide synthetase, condensation domain"/>
    <property type="match status" value="2"/>
</dbReference>
<dbReference type="InterPro" id="IPR036736">
    <property type="entry name" value="ACP-like_sf"/>
</dbReference>
<dbReference type="InterPro" id="IPR009081">
    <property type="entry name" value="PP-bd_ACP"/>
</dbReference>
<dbReference type="Pfam" id="PF00668">
    <property type="entry name" value="Condensation"/>
    <property type="match status" value="2"/>
</dbReference>
<dbReference type="InterPro" id="IPR001242">
    <property type="entry name" value="Condensation_dom"/>
</dbReference>
<feature type="non-terminal residue" evidence="6">
    <location>
        <position position="1427"/>
    </location>
</feature>
<dbReference type="GO" id="GO:0044550">
    <property type="term" value="P:secondary metabolite biosynthetic process"/>
    <property type="evidence" value="ECO:0007669"/>
    <property type="project" value="TreeGrafter"/>
</dbReference>
<evidence type="ECO:0000313" key="6">
    <source>
        <dbReference type="EMBL" id="RVW06823.1"/>
    </source>
</evidence>
<dbReference type="GO" id="GO:0003824">
    <property type="term" value="F:catalytic activity"/>
    <property type="evidence" value="ECO:0007669"/>
    <property type="project" value="InterPro"/>
</dbReference>
<dbReference type="GO" id="GO:0031177">
    <property type="term" value="F:phosphopantetheine binding"/>
    <property type="evidence" value="ECO:0007669"/>
    <property type="project" value="InterPro"/>
</dbReference>
<evidence type="ECO:0000313" key="7">
    <source>
        <dbReference type="Proteomes" id="UP000286208"/>
    </source>
</evidence>
<accession>A0A3S3E6E7</accession>